<feature type="domain" description="DUF2087" evidence="2">
    <location>
        <begin position="1"/>
        <end position="64"/>
    </location>
</feature>
<dbReference type="InterPro" id="IPR036412">
    <property type="entry name" value="HAD-like_sf"/>
</dbReference>
<sequence length="297" mass="33920">MPSRAAKRQVLLEHVAATFPVGVRLTEREVNERLRAYYEHDWVSLRRYLIDTALLRRADGWYWRPGGGVATQQALVFDADDTLWENNVLFERVIDDFLDWLAHPTLDRAEIRAILDDIERANTVAHGYGSRVFLRSLGECLGRLRERPATAAEEREIEELAVALIERRVELIPGVAETLTELGGRHELLLLTKGDLAEQQRKLDASGLASHFGSVHIVAEKDADVYRWLLAEQDLSPETTWMVGNSPRSDILPARRAGLNAVFIPHQHTWVLEHDELDPADDRVLRLSTFVELRDHF</sequence>
<name>A0ABW3YFU3_9ACTN</name>
<dbReference type="PANTHER" id="PTHR43316:SF8">
    <property type="entry name" value="HAD FAMILY HYDROLASE"/>
    <property type="match status" value="1"/>
</dbReference>
<dbReference type="RefSeq" id="WP_377572185.1">
    <property type="nucleotide sequence ID" value="NZ_JBHTMP010000026.1"/>
</dbReference>
<dbReference type="Pfam" id="PF09860">
    <property type="entry name" value="DUF2087"/>
    <property type="match status" value="1"/>
</dbReference>
<dbReference type="EMBL" id="JBHTMP010000026">
    <property type="protein sequence ID" value="MFD1322990.1"/>
    <property type="molecule type" value="Genomic_DNA"/>
</dbReference>
<proteinExistence type="predicted"/>
<keyword evidence="1" id="KW-0378">Hydrolase</keyword>
<evidence type="ECO:0000259" key="2">
    <source>
        <dbReference type="Pfam" id="PF09860"/>
    </source>
</evidence>
<evidence type="ECO:0000313" key="4">
    <source>
        <dbReference type="Proteomes" id="UP001597260"/>
    </source>
</evidence>
<dbReference type="InterPro" id="IPR051540">
    <property type="entry name" value="S-2-haloacid_dehalogenase"/>
</dbReference>
<dbReference type="SFLD" id="SFLDG01129">
    <property type="entry name" value="C1.5:_HAD__Beta-PGM__Phosphata"/>
    <property type="match status" value="1"/>
</dbReference>
<dbReference type="Gene3D" id="3.40.50.1000">
    <property type="entry name" value="HAD superfamily/HAD-like"/>
    <property type="match status" value="1"/>
</dbReference>
<comment type="caution">
    <text evidence="3">The sequence shown here is derived from an EMBL/GenBank/DDBJ whole genome shotgun (WGS) entry which is preliminary data.</text>
</comment>
<dbReference type="SUPFAM" id="SSF56784">
    <property type="entry name" value="HAD-like"/>
    <property type="match status" value="1"/>
</dbReference>
<dbReference type="PANTHER" id="PTHR43316">
    <property type="entry name" value="HYDROLASE, HALOACID DELAHOGENASE-RELATED"/>
    <property type="match status" value="1"/>
</dbReference>
<evidence type="ECO:0000313" key="3">
    <source>
        <dbReference type="EMBL" id="MFD1322990.1"/>
    </source>
</evidence>
<dbReference type="InterPro" id="IPR023198">
    <property type="entry name" value="PGP-like_dom2"/>
</dbReference>
<keyword evidence="4" id="KW-1185">Reference proteome</keyword>
<protein>
    <submittedName>
        <fullName evidence="3">DUF2087 domain-containing protein</fullName>
    </submittedName>
</protein>
<dbReference type="SFLD" id="SFLDS00003">
    <property type="entry name" value="Haloacid_Dehalogenase"/>
    <property type="match status" value="1"/>
</dbReference>
<evidence type="ECO:0000256" key="1">
    <source>
        <dbReference type="ARBA" id="ARBA00022801"/>
    </source>
</evidence>
<gene>
    <name evidence="3" type="ORF">ACFQ4H_18015</name>
</gene>
<dbReference type="Pfam" id="PF00702">
    <property type="entry name" value="Hydrolase"/>
    <property type="match status" value="1"/>
</dbReference>
<reference evidence="4" key="1">
    <citation type="journal article" date="2019" name="Int. J. Syst. Evol. Microbiol.">
        <title>The Global Catalogue of Microorganisms (GCM) 10K type strain sequencing project: providing services to taxonomists for standard genome sequencing and annotation.</title>
        <authorList>
            <consortium name="The Broad Institute Genomics Platform"/>
            <consortium name="The Broad Institute Genome Sequencing Center for Infectious Disease"/>
            <person name="Wu L."/>
            <person name="Ma J."/>
        </authorList>
    </citation>
    <scope>NUCLEOTIDE SEQUENCE [LARGE SCALE GENOMIC DNA]</scope>
    <source>
        <strain evidence="4">JCM 31037</strain>
    </source>
</reference>
<dbReference type="Gene3D" id="1.10.150.240">
    <property type="entry name" value="Putative phosphatase, domain 2"/>
    <property type="match status" value="1"/>
</dbReference>
<dbReference type="Proteomes" id="UP001597260">
    <property type="component" value="Unassembled WGS sequence"/>
</dbReference>
<organism evidence="3 4">
    <name type="scientific">Micromonospora sonneratiae</name>
    <dbReference type="NCBI Taxonomy" id="1184706"/>
    <lineage>
        <taxon>Bacteria</taxon>
        <taxon>Bacillati</taxon>
        <taxon>Actinomycetota</taxon>
        <taxon>Actinomycetes</taxon>
        <taxon>Micromonosporales</taxon>
        <taxon>Micromonosporaceae</taxon>
        <taxon>Micromonospora</taxon>
    </lineage>
</organism>
<dbReference type="InterPro" id="IPR018656">
    <property type="entry name" value="DUF2087"/>
</dbReference>
<accession>A0ABW3YFU3</accession>
<dbReference type="InterPro" id="IPR023214">
    <property type="entry name" value="HAD_sf"/>
</dbReference>